<name>A0A953JDM4_9BACT</name>
<evidence type="ECO:0000313" key="3">
    <source>
        <dbReference type="EMBL" id="MBZ0157190.1"/>
    </source>
</evidence>
<protein>
    <submittedName>
        <fullName evidence="3">Cupin domain-containing protein</fullName>
    </submittedName>
</protein>
<gene>
    <name evidence="3" type="ORF">K8I29_13385</name>
</gene>
<organism evidence="3 4">
    <name type="scientific">Candidatus Nitrobium versatile</name>
    <dbReference type="NCBI Taxonomy" id="2884831"/>
    <lineage>
        <taxon>Bacteria</taxon>
        <taxon>Pseudomonadati</taxon>
        <taxon>Nitrospirota</taxon>
        <taxon>Nitrospiria</taxon>
        <taxon>Nitrospirales</taxon>
        <taxon>Nitrospiraceae</taxon>
        <taxon>Candidatus Nitrobium</taxon>
    </lineage>
</organism>
<accession>A0A953JDM4</accession>
<comment type="caution">
    <text evidence="3">The sequence shown here is derived from an EMBL/GenBank/DDBJ whole genome shotgun (WGS) entry which is preliminary data.</text>
</comment>
<feature type="domain" description="Cupin type-2" evidence="2">
    <location>
        <begin position="37"/>
        <end position="104"/>
    </location>
</feature>
<dbReference type="EMBL" id="JAIOIV010000107">
    <property type="protein sequence ID" value="MBZ0157190.1"/>
    <property type="molecule type" value="Genomic_DNA"/>
</dbReference>
<dbReference type="Gene3D" id="2.60.120.10">
    <property type="entry name" value="Jelly Rolls"/>
    <property type="match status" value="1"/>
</dbReference>
<reference evidence="3" key="2">
    <citation type="submission" date="2021-08" db="EMBL/GenBank/DDBJ databases">
        <authorList>
            <person name="Dalcin Martins P."/>
        </authorList>
    </citation>
    <scope>NUCLEOTIDE SEQUENCE</scope>
    <source>
        <strain evidence="3">MAG_39</strain>
    </source>
</reference>
<dbReference type="SUPFAM" id="SSF51182">
    <property type="entry name" value="RmlC-like cupins"/>
    <property type="match status" value="1"/>
</dbReference>
<dbReference type="PANTHER" id="PTHR35848">
    <property type="entry name" value="OXALATE-BINDING PROTEIN"/>
    <property type="match status" value="1"/>
</dbReference>
<proteinExistence type="predicted"/>
<dbReference type="InterPro" id="IPR014710">
    <property type="entry name" value="RmlC-like_jellyroll"/>
</dbReference>
<dbReference type="InterPro" id="IPR051610">
    <property type="entry name" value="GPI/OXD"/>
</dbReference>
<dbReference type="InterPro" id="IPR011051">
    <property type="entry name" value="RmlC_Cupin_sf"/>
</dbReference>
<keyword evidence="1" id="KW-0479">Metal-binding</keyword>
<sequence length="123" mass="13388">MFRTSLTESPKRIRPGLLSHILLQAGDTPTDTMAIAWVEVEPGAGQQPHHHLPEQAYIIIGGRGRIRVGTETAEVKAGDLLHIPSNVEHGVENPGPEKLVYLSVAVPALDIQALYDTGQLKRE</sequence>
<dbReference type="Pfam" id="PF07883">
    <property type="entry name" value="Cupin_2"/>
    <property type="match status" value="1"/>
</dbReference>
<reference evidence="3" key="1">
    <citation type="journal article" date="2021" name="bioRxiv">
        <title>Unraveling nitrogen, sulfur and carbon metabolic pathways and microbial community transcriptional responses to substrate deprivation and toxicity stresses in a bioreactor mimicking anoxic brackish coastal sediment conditions.</title>
        <authorList>
            <person name="Martins P.D."/>
            <person name="Echeveste M.J."/>
            <person name="Arshad A."/>
            <person name="Kurth J."/>
            <person name="Ouboter H."/>
            <person name="Jetten M.S.M."/>
            <person name="Welte C.U."/>
        </authorList>
    </citation>
    <scope>NUCLEOTIDE SEQUENCE</scope>
    <source>
        <strain evidence="3">MAG_39</strain>
    </source>
</reference>
<dbReference type="InterPro" id="IPR013096">
    <property type="entry name" value="Cupin_2"/>
</dbReference>
<dbReference type="PANTHER" id="PTHR35848:SF6">
    <property type="entry name" value="CUPIN TYPE-2 DOMAIN-CONTAINING PROTEIN"/>
    <property type="match status" value="1"/>
</dbReference>
<dbReference type="AlphaFoldDB" id="A0A953JDM4"/>
<evidence type="ECO:0000313" key="4">
    <source>
        <dbReference type="Proteomes" id="UP000705867"/>
    </source>
</evidence>
<evidence type="ECO:0000256" key="1">
    <source>
        <dbReference type="ARBA" id="ARBA00022723"/>
    </source>
</evidence>
<evidence type="ECO:0000259" key="2">
    <source>
        <dbReference type="Pfam" id="PF07883"/>
    </source>
</evidence>
<dbReference type="Proteomes" id="UP000705867">
    <property type="component" value="Unassembled WGS sequence"/>
</dbReference>
<dbReference type="GO" id="GO:0046872">
    <property type="term" value="F:metal ion binding"/>
    <property type="evidence" value="ECO:0007669"/>
    <property type="project" value="UniProtKB-KW"/>
</dbReference>